<dbReference type="RefSeq" id="WP_139938265.1">
    <property type="nucleotide sequence ID" value="NZ_JBHSYP010000022.1"/>
</dbReference>
<gene>
    <name evidence="10" type="ORF">FIV46_02745</name>
</gene>
<dbReference type="Pfam" id="PF12704">
    <property type="entry name" value="MacB_PCD"/>
    <property type="match status" value="1"/>
</dbReference>
<feature type="transmembrane region" description="Helical" evidence="7">
    <location>
        <begin position="21"/>
        <end position="41"/>
    </location>
</feature>
<dbReference type="Pfam" id="PF02687">
    <property type="entry name" value="FtsX"/>
    <property type="match status" value="1"/>
</dbReference>
<dbReference type="OrthoDB" id="9802264at2"/>
<evidence type="ECO:0000256" key="2">
    <source>
        <dbReference type="ARBA" id="ARBA00022475"/>
    </source>
</evidence>
<comment type="similarity">
    <text evidence="6">Belongs to the ABC-4 integral membrane protein family.</text>
</comment>
<evidence type="ECO:0000256" key="6">
    <source>
        <dbReference type="ARBA" id="ARBA00038076"/>
    </source>
</evidence>
<dbReference type="PANTHER" id="PTHR30572">
    <property type="entry name" value="MEMBRANE COMPONENT OF TRANSPORTER-RELATED"/>
    <property type="match status" value="1"/>
</dbReference>
<dbReference type="PANTHER" id="PTHR30572:SF4">
    <property type="entry name" value="ABC TRANSPORTER PERMEASE YTRF"/>
    <property type="match status" value="1"/>
</dbReference>
<feature type="transmembrane region" description="Helical" evidence="7">
    <location>
        <begin position="286"/>
        <end position="311"/>
    </location>
</feature>
<evidence type="ECO:0000256" key="5">
    <source>
        <dbReference type="ARBA" id="ARBA00023136"/>
    </source>
</evidence>
<reference evidence="11" key="1">
    <citation type="submission" date="2019-06" db="EMBL/GenBank/DDBJ databases">
        <title>The complete genome of Emcibacter congregatus ZYLT.</title>
        <authorList>
            <person name="Zhao Z."/>
        </authorList>
    </citation>
    <scope>NUCLEOTIDE SEQUENCE [LARGE SCALE GENOMIC DNA]</scope>
    <source>
        <strain evidence="11">MCCC 1A06723</strain>
    </source>
</reference>
<comment type="subcellular location">
    <subcellularLocation>
        <location evidence="1">Cell membrane</location>
        <topology evidence="1">Multi-pass membrane protein</topology>
    </subcellularLocation>
</comment>
<keyword evidence="5 7" id="KW-0472">Membrane</keyword>
<accession>A0A501PS01</accession>
<keyword evidence="3 7" id="KW-0812">Transmembrane</keyword>
<evidence type="ECO:0000313" key="11">
    <source>
        <dbReference type="Proteomes" id="UP000319148"/>
    </source>
</evidence>
<evidence type="ECO:0000313" key="10">
    <source>
        <dbReference type="EMBL" id="TPD63015.1"/>
    </source>
</evidence>
<dbReference type="InterPro" id="IPR050250">
    <property type="entry name" value="Macrolide_Exporter_MacB"/>
</dbReference>
<keyword evidence="4 7" id="KW-1133">Transmembrane helix</keyword>
<evidence type="ECO:0000256" key="1">
    <source>
        <dbReference type="ARBA" id="ARBA00004651"/>
    </source>
</evidence>
<dbReference type="AlphaFoldDB" id="A0A501PS01"/>
<name>A0A501PS01_9PROT</name>
<organism evidence="10 11">
    <name type="scientific">Emcibacter nanhaiensis</name>
    <dbReference type="NCBI Taxonomy" id="1505037"/>
    <lineage>
        <taxon>Bacteria</taxon>
        <taxon>Pseudomonadati</taxon>
        <taxon>Pseudomonadota</taxon>
        <taxon>Alphaproteobacteria</taxon>
        <taxon>Emcibacterales</taxon>
        <taxon>Emcibacteraceae</taxon>
        <taxon>Emcibacter</taxon>
    </lineage>
</organism>
<evidence type="ECO:0000256" key="4">
    <source>
        <dbReference type="ARBA" id="ARBA00022989"/>
    </source>
</evidence>
<keyword evidence="2" id="KW-1003">Cell membrane</keyword>
<keyword evidence="11" id="KW-1185">Reference proteome</keyword>
<evidence type="ECO:0000259" key="8">
    <source>
        <dbReference type="Pfam" id="PF02687"/>
    </source>
</evidence>
<dbReference type="GO" id="GO:0005886">
    <property type="term" value="C:plasma membrane"/>
    <property type="evidence" value="ECO:0007669"/>
    <property type="project" value="UniProtKB-SubCell"/>
</dbReference>
<evidence type="ECO:0000256" key="7">
    <source>
        <dbReference type="SAM" id="Phobius"/>
    </source>
</evidence>
<dbReference type="InterPro" id="IPR025857">
    <property type="entry name" value="MacB_PCD"/>
</dbReference>
<feature type="transmembrane region" description="Helical" evidence="7">
    <location>
        <begin position="335"/>
        <end position="361"/>
    </location>
</feature>
<feature type="domain" description="MacB-like periplasmic core" evidence="9">
    <location>
        <begin position="21"/>
        <end position="249"/>
    </location>
</feature>
<dbReference type="InterPro" id="IPR003838">
    <property type="entry name" value="ABC3_permease_C"/>
</dbReference>
<feature type="transmembrane region" description="Helical" evidence="7">
    <location>
        <begin position="367"/>
        <end position="393"/>
    </location>
</feature>
<protein>
    <submittedName>
        <fullName evidence="10">FtsX-like permease family protein</fullName>
    </submittedName>
</protein>
<comment type="caution">
    <text evidence="10">The sequence shown here is derived from an EMBL/GenBank/DDBJ whole genome shotgun (WGS) entry which is preliminary data.</text>
</comment>
<evidence type="ECO:0000256" key="3">
    <source>
        <dbReference type="ARBA" id="ARBA00022692"/>
    </source>
</evidence>
<dbReference type="Proteomes" id="UP000319148">
    <property type="component" value="Unassembled WGS sequence"/>
</dbReference>
<dbReference type="EMBL" id="VFIY01000004">
    <property type="protein sequence ID" value="TPD63015.1"/>
    <property type="molecule type" value="Genomic_DNA"/>
</dbReference>
<sequence>MRLATSVTIALNALRLNALRSFLTMLGIIIGVAAVIVMVSISNGAQQQVEAVINSLGTNILMVRPGAGFMGRRSAGAGTDKPFSEKDFETLQKEVEDVYAMTGSLTASAPVISGNINWLTSIQGGHVGYLKTMDWELASGRNYTDQEVRSAAKVAILGQTVVEELFGDADPLGQRIRIKKIPFTVIGVLQEKGQNAFGRDQDDIVIIPISTARKRIAGRDETVPDQVPSITIKMEDWVDLDAAKTRVEDILRERRKIKAGDADDFGVHNLSEMVKARTSTETTLSVLLAATAAISLIVGGIGIMNIMLVSVTERTREIGLRLSVGARKRDILQQFLVEGITLCLIGGLIGIVIGVGATVMISQIGNWPIVIGPSVILLAIGAAAAVGIFFGYYPAHKAANLNPIDALRYE</sequence>
<feature type="domain" description="ABC3 transporter permease C-terminal" evidence="8">
    <location>
        <begin position="292"/>
        <end position="403"/>
    </location>
</feature>
<evidence type="ECO:0000259" key="9">
    <source>
        <dbReference type="Pfam" id="PF12704"/>
    </source>
</evidence>
<proteinExistence type="inferred from homology"/>
<dbReference type="GO" id="GO:0022857">
    <property type="term" value="F:transmembrane transporter activity"/>
    <property type="evidence" value="ECO:0007669"/>
    <property type="project" value="TreeGrafter"/>
</dbReference>